<evidence type="ECO:0000313" key="2">
    <source>
        <dbReference type="Proteomes" id="UP001518976"/>
    </source>
</evidence>
<protein>
    <submittedName>
        <fullName evidence="1">Uncharacterized protein</fullName>
    </submittedName>
</protein>
<proteinExistence type="predicted"/>
<accession>A0ABS3X0G3</accession>
<reference evidence="1 2" key="1">
    <citation type="submission" date="2021-02" db="EMBL/GenBank/DDBJ databases">
        <title>Streptomyces spirodelae sp. nov., isolated from duckweed.</title>
        <authorList>
            <person name="Saimee Y."/>
            <person name="Duangmal K."/>
        </authorList>
    </citation>
    <scope>NUCLEOTIDE SEQUENCE [LARGE SCALE GENOMIC DNA]</scope>
    <source>
        <strain evidence="1 2">DW4-2</strain>
    </source>
</reference>
<dbReference type="Proteomes" id="UP001518976">
    <property type="component" value="Unassembled WGS sequence"/>
</dbReference>
<keyword evidence="2" id="KW-1185">Reference proteome</keyword>
<gene>
    <name evidence="1" type="ORF">JW592_25660</name>
</gene>
<dbReference type="RefSeq" id="WP_209267596.1">
    <property type="nucleotide sequence ID" value="NZ_JAFFZN010000027.1"/>
</dbReference>
<comment type="caution">
    <text evidence="1">The sequence shown here is derived from an EMBL/GenBank/DDBJ whole genome shotgun (WGS) entry which is preliminary data.</text>
</comment>
<name>A0ABS3X0G3_9ACTN</name>
<organism evidence="1 2">
    <name type="scientific">Streptomyces spirodelae</name>
    <dbReference type="NCBI Taxonomy" id="2812904"/>
    <lineage>
        <taxon>Bacteria</taxon>
        <taxon>Bacillati</taxon>
        <taxon>Actinomycetota</taxon>
        <taxon>Actinomycetes</taxon>
        <taxon>Kitasatosporales</taxon>
        <taxon>Streptomycetaceae</taxon>
        <taxon>Streptomyces</taxon>
    </lineage>
</organism>
<sequence length="129" mass="13600">MLDERTGVVTGQAPSRRTVPETMLLVAERLSAMADLPPVTVDVHAYRPHLGSPGVTLQVASWAAPEDKFPAVAQILTVFGGGEPVAHQYDDNDLGCHFSGDANWKGVEISVFACTSPTDACRPAIGEAA</sequence>
<dbReference type="EMBL" id="JAFFZN010000027">
    <property type="protein sequence ID" value="MBO8188829.1"/>
    <property type="molecule type" value="Genomic_DNA"/>
</dbReference>
<evidence type="ECO:0000313" key="1">
    <source>
        <dbReference type="EMBL" id="MBO8188829.1"/>
    </source>
</evidence>